<dbReference type="Pfam" id="PF15901">
    <property type="entry name" value="Sortilin_C"/>
    <property type="match status" value="2"/>
</dbReference>
<evidence type="ECO:0000256" key="6">
    <source>
        <dbReference type="ARBA" id="ARBA00023180"/>
    </source>
</evidence>
<dbReference type="InterPro" id="IPR050310">
    <property type="entry name" value="VPS10-sortilin"/>
</dbReference>
<dbReference type="Gene3D" id="2.10.70.80">
    <property type="match status" value="2"/>
</dbReference>
<comment type="subcellular location">
    <subcellularLocation>
        <location evidence="1">Membrane</location>
    </subcellularLocation>
</comment>
<accession>A0A9P6MJD0</accession>
<dbReference type="SUPFAM" id="SSF110296">
    <property type="entry name" value="Oligoxyloglucan reducing end-specific cellobiohydrolase"/>
    <property type="match status" value="1"/>
</dbReference>
<evidence type="ECO:0000256" key="7">
    <source>
        <dbReference type="SAM" id="MobiDB-lite"/>
    </source>
</evidence>
<dbReference type="GO" id="GO:0006896">
    <property type="term" value="P:Golgi to vacuole transport"/>
    <property type="evidence" value="ECO:0007669"/>
    <property type="project" value="TreeGrafter"/>
</dbReference>
<dbReference type="GO" id="GO:0006623">
    <property type="term" value="P:protein targeting to vacuole"/>
    <property type="evidence" value="ECO:0007669"/>
    <property type="project" value="TreeGrafter"/>
</dbReference>
<evidence type="ECO:0000256" key="3">
    <source>
        <dbReference type="ARBA" id="ARBA00022729"/>
    </source>
</evidence>
<dbReference type="EMBL" id="JAAAHW010000238">
    <property type="protein sequence ID" value="KAG0004769.1"/>
    <property type="molecule type" value="Genomic_DNA"/>
</dbReference>
<comment type="caution">
    <text evidence="10">The sequence shown here is derived from an EMBL/GenBank/DDBJ whole genome shotgun (WGS) entry which is preliminary data.</text>
</comment>
<feature type="domain" description="VPS10" evidence="9">
    <location>
        <begin position="229"/>
        <end position="843"/>
    </location>
</feature>
<dbReference type="GO" id="GO:0005794">
    <property type="term" value="C:Golgi apparatus"/>
    <property type="evidence" value="ECO:0007669"/>
    <property type="project" value="TreeGrafter"/>
</dbReference>
<keyword evidence="11" id="KW-1185">Reference proteome</keyword>
<dbReference type="GO" id="GO:0005829">
    <property type="term" value="C:cytosol"/>
    <property type="evidence" value="ECO:0007669"/>
    <property type="project" value="GOC"/>
</dbReference>
<proteinExistence type="inferred from homology"/>
<dbReference type="Pfam" id="PF15902">
    <property type="entry name" value="Sortilin-Vps10"/>
    <property type="match status" value="2"/>
</dbReference>
<feature type="region of interest" description="Disordered" evidence="7">
    <location>
        <begin position="975"/>
        <end position="1020"/>
    </location>
</feature>
<name>A0A9P6MJD0_9FUNG</name>
<reference evidence="10" key="1">
    <citation type="journal article" date="2020" name="Fungal Divers.">
        <title>Resolving the Mortierellaceae phylogeny through synthesis of multi-gene phylogenetics and phylogenomics.</title>
        <authorList>
            <person name="Vandepol N."/>
            <person name="Liber J."/>
            <person name="Desiro A."/>
            <person name="Na H."/>
            <person name="Kennedy M."/>
            <person name="Barry K."/>
            <person name="Grigoriev I.V."/>
            <person name="Miller A.N."/>
            <person name="O'Donnell K."/>
            <person name="Stajich J.E."/>
            <person name="Bonito G."/>
        </authorList>
    </citation>
    <scope>NUCLEOTIDE SEQUENCE</scope>
    <source>
        <strain evidence="10">MES-2147</strain>
    </source>
</reference>
<evidence type="ECO:0000256" key="1">
    <source>
        <dbReference type="ARBA" id="ARBA00004370"/>
    </source>
</evidence>
<keyword evidence="8" id="KW-1133">Transmembrane helix</keyword>
<dbReference type="GO" id="GO:0006895">
    <property type="term" value="P:Golgi to endosome transport"/>
    <property type="evidence" value="ECO:0007669"/>
    <property type="project" value="TreeGrafter"/>
</dbReference>
<dbReference type="PANTHER" id="PTHR12106">
    <property type="entry name" value="SORTILIN RELATED"/>
    <property type="match status" value="1"/>
</dbReference>
<evidence type="ECO:0000256" key="8">
    <source>
        <dbReference type="SAM" id="Phobius"/>
    </source>
</evidence>
<keyword evidence="4" id="KW-0677">Repeat</keyword>
<dbReference type="OrthoDB" id="443634at2759"/>
<keyword evidence="6" id="KW-0325">Glycoprotein</keyword>
<dbReference type="InterPro" id="IPR031777">
    <property type="entry name" value="Sortilin_C"/>
</dbReference>
<protein>
    <submittedName>
        <fullName evidence="10">Vacuolar protein sorting/targeting protein PEP1</fullName>
    </submittedName>
</protein>
<evidence type="ECO:0000259" key="9">
    <source>
        <dbReference type="SMART" id="SM00602"/>
    </source>
</evidence>
<dbReference type="Gene3D" id="3.30.60.270">
    <property type="match status" value="1"/>
</dbReference>
<dbReference type="AlphaFoldDB" id="A0A9P6MJD0"/>
<dbReference type="GO" id="GO:0016020">
    <property type="term" value="C:membrane"/>
    <property type="evidence" value="ECO:0007669"/>
    <property type="project" value="UniProtKB-SubCell"/>
</dbReference>
<keyword evidence="5 8" id="KW-0472">Membrane</keyword>
<keyword evidence="3" id="KW-0732">Signal</keyword>
<dbReference type="InterPro" id="IPR036278">
    <property type="entry name" value="Sialidase_sf"/>
</dbReference>
<dbReference type="SUPFAM" id="SSF50939">
    <property type="entry name" value="Sialidases"/>
    <property type="match status" value="1"/>
</dbReference>
<dbReference type="SMART" id="SM00602">
    <property type="entry name" value="VPS10"/>
    <property type="match status" value="1"/>
</dbReference>
<dbReference type="InterPro" id="IPR031778">
    <property type="entry name" value="Sortilin_N"/>
</dbReference>
<dbReference type="Proteomes" id="UP000749646">
    <property type="component" value="Unassembled WGS sequence"/>
</dbReference>
<dbReference type="PANTHER" id="PTHR12106:SF27">
    <property type="entry name" value="SORTILIN-RELATED RECEPTOR"/>
    <property type="match status" value="1"/>
</dbReference>
<feature type="transmembrane region" description="Helical" evidence="8">
    <location>
        <begin position="846"/>
        <end position="867"/>
    </location>
</feature>
<dbReference type="Gene3D" id="2.130.10.10">
    <property type="entry name" value="YVTN repeat-like/Quinoprotein amine dehydrogenase"/>
    <property type="match status" value="1"/>
</dbReference>
<evidence type="ECO:0000256" key="2">
    <source>
        <dbReference type="ARBA" id="ARBA00008251"/>
    </source>
</evidence>
<evidence type="ECO:0000256" key="5">
    <source>
        <dbReference type="ARBA" id="ARBA00023136"/>
    </source>
</evidence>
<evidence type="ECO:0000256" key="4">
    <source>
        <dbReference type="ARBA" id="ARBA00022737"/>
    </source>
</evidence>
<evidence type="ECO:0000313" key="11">
    <source>
        <dbReference type="Proteomes" id="UP000749646"/>
    </source>
</evidence>
<dbReference type="InterPro" id="IPR015943">
    <property type="entry name" value="WD40/YVTN_repeat-like_dom_sf"/>
</dbReference>
<evidence type="ECO:0000313" key="10">
    <source>
        <dbReference type="EMBL" id="KAG0004769.1"/>
    </source>
</evidence>
<dbReference type="InterPro" id="IPR006581">
    <property type="entry name" value="VPS10"/>
</dbReference>
<organism evidence="10 11">
    <name type="scientific">Modicella reniformis</name>
    <dbReference type="NCBI Taxonomy" id="1440133"/>
    <lineage>
        <taxon>Eukaryota</taxon>
        <taxon>Fungi</taxon>
        <taxon>Fungi incertae sedis</taxon>
        <taxon>Mucoromycota</taxon>
        <taxon>Mortierellomycotina</taxon>
        <taxon>Mortierellomycetes</taxon>
        <taxon>Mortierellales</taxon>
        <taxon>Mortierellaceae</taxon>
        <taxon>Modicella</taxon>
    </lineage>
</organism>
<keyword evidence="8" id="KW-0812">Transmembrane</keyword>
<comment type="similarity">
    <text evidence="2">Belongs to the VPS10-related sortilin family.</text>
</comment>
<feature type="compositionally biased region" description="Basic and acidic residues" evidence="7">
    <location>
        <begin position="992"/>
        <end position="1007"/>
    </location>
</feature>
<sequence length="1020" mass="114618">MGVGNVGKYLLLVDSAQTYLSRDAGKTWKKVNDRRCLYEFGDEGGVLVMVDPFAPTREASYSYDFGSTWQKTTFVEAPMLIQSVTTEPTSHTSKITVTGTYINGNQQYVASTMDFGNRHDCVLDKNNADKSDIEKWSPFEGEDDRCILGREILYWRRKLDKTCRVNDSDGVPDMEQTKCKCTAKDFECDIGFFRDKDGSCKRFGHDPDNPRSVTGHTWVKPASARSQLVPVVLLKLETHVYMSKNKGKDWDELKTDGIVTGLHRHPHDRTRAVVGTSGRKQYLTIDRGVNWDEIELPLASAATSFSANPWSFHPTEPDWMIFLGETGCNFDRDNHCHIEAFYSLDAGKRWQSLATWVRSCSWVRDKQFAKVSMTGIYCEEYDDKSGSQRTLMGAGVPVRFVYTDNFMKSSPKVLFDAVVGYAIYSDYLIAAEYVPSQSALRVAVSMDGINFKQVRYPHGVDVVNPAFTVSDSTTRSVFMAINVIDRQAAKTGNLFTSDSNGTHFSLSKKYVSESDFGNVDFEKMQGIDGVALLNEVTNANEANQGKRKQLRSMITMDNGHSWDPLNPPKADSDNQLYDCQSPDCSLHLHNYLDRKHVEDMLSSPSVAGTVIGIGNYDFGDHGSIILLIKDDERPTDHVIYSLDHGRTFQEFEFSVEKVIIKDIVTKPGGIGKSFLLFALPQPGGSNFAKQLIYQIDFQGLDFPACRLDLNDENNDDFDRWSLAGLRKEKCMFGRNVEYYRRIEDRKCFVGELATNPGYIEGKCPCTDKDFECDFNYEPDGHGKCLLIEGAKPLTFEEKEICASLPEGQDFYYESIGYRKMAFSSCVGEHDLLGNKKYCPGKGGIGFFGWVGILLASGGGAYALIWVLNKYRTSRGSFIRLGNDVYDQIPLPRTSSLPSMSVPSMRVPRSFSRSLGRLRVPDVAYQAWGKISALASAVVPRRLRRYFGGGGGYRYQNLNQEPGEVIMDDYFDNYLDDDDDENTAGTTGSDGLLSHEDGLQDAQERFRDDSDDEDLDLNRMV</sequence>
<gene>
    <name evidence="10" type="primary">VPS10_3</name>
    <name evidence="10" type="ORF">BGZ65_012731</name>
</gene>